<reference evidence="2 3" key="1">
    <citation type="submission" date="2019-12" db="EMBL/GenBank/DDBJ databases">
        <authorList>
            <person name="Floudas D."/>
            <person name="Bentzer J."/>
            <person name="Ahren D."/>
            <person name="Johansson T."/>
            <person name="Persson P."/>
            <person name="Tunlid A."/>
        </authorList>
    </citation>
    <scope>NUCLEOTIDE SEQUENCE [LARGE SCALE GENOMIC DNA]</scope>
    <source>
        <strain evidence="2 3">CBS 102.39</strain>
    </source>
</reference>
<proteinExistence type="predicted"/>
<evidence type="ECO:0000313" key="3">
    <source>
        <dbReference type="Proteomes" id="UP000521872"/>
    </source>
</evidence>
<keyword evidence="3" id="KW-1185">Reference proteome</keyword>
<dbReference type="Proteomes" id="UP000521872">
    <property type="component" value="Unassembled WGS sequence"/>
</dbReference>
<dbReference type="AlphaFoldDB" id="A0A8H4R2Z5"/>
<evidence type="ECO:0000313" key="2">
    <source>
        <dbReference type="EMBL" id="KAF4622292.1"/>
    </source>
</evidence>
<comment type="caution">
    <text evidence="2">The sequence shown here is derived from an EMBL/GenBank/DDBJ whole genome shotgun (WGS) entry which is preliminary data.</text>
</comment>
<gene>
    <name evidence="2" type="ORF">D9613_009497</name>
</gene>
<accession>A0A8H4R2Z5</accession>
<name>A0A8H4R2Z5_9AGAR</name>
<feature type="compositionally biased region" description="Low complexity" evidence="1">
    <location>
        <begin position="32"/>
        <end position="60"/>
    </location>
</feature>
<feature type="region of interest" description="Disordered" evidence="1">
    <location>
        <begin position="1"/>
        <end position="60"/>
    </location>
</feature>
<organism evidence="2 3">
    <name type="scientific">Agrocybe pediades</name>
    <dbReference type="NCBI Taxonomy" id="84607"/>
    <lineage>
        <taxon>Eukaryota</taxon>
        <taxon>Fungi</taxon>
        <taxon>Dikarya</taxon>
        <taxon>Basidiomycota</taxon>
        <taxon>Agaricomycotina</taxon>
        <taxon>Agaricomycetes</taxon>
        <taxon>Agaricomycetidae</taxon>
        <taxon>Agaricales</taxon>
        <taxon>Agaricineae</taxon>
        <taxon>Strophariaceae</taxon>
        <taxon>Agrocybe</taxon>
    </lineage>
</organism>
<dbReference type="EMBL" id="JAACJL010000002">
    <property type="protein sequence ID" value="KAF4622292.1"/>
    <property type="molecule type" value="Genomic_DNA"/>
</dbReference>
<protein>
    <submittedName>
        <fullName evidence="2">Uncharacterized protein</fullName>
    </submittedName>
</protein>
<sequence>MANEKGYYPPPVEKPGKAHYNSYQSHPPPQMPQAQPYYPQGLQQHHQQYSSQQYQGQQQPQVIYVQSHQQNKPQESDSCCLPCAW</sequence>
<evidence type="ECO:0000256" key="1">
    <source>
        <dbReference type="SAM" id="MobiDB-lite"/>
    </source>
</evidence>